<evidence type="ECO:0000313" key="1">
    <source>
        <dbReference type="EMBL" id="KAH7329092.1"/>
    </source>
</evidence>
<gene>
    <name evidence="1" type="ORF">B0I35DRAFT_36108</name>
</gene>
<dbReference type="AlphaFoldDB" id="A0A8K0T845"/>
<evidence type="ECO:0000313" key="2">
    <source>
        <dbReference type="Proteomes" id="UP000813444"/>
    </source>
</evidence>
<comment type="caution">
    <text evidence="1">The sequence shown here is derived from an EMBL/GenBank/DDBJ whole genome shotgun (WGS) entry which is preliminary data.</text>
</comment>
<accession>A0A8K0T845</accession>
<protein>
    <submittedName>
        <fullName evidence="1">Uncharacterized protein</fullName>
    </submittedName>
</protein>
<dbReference type="EMBL" id="JAGPNK010000001">
    <property type="protein sequence ID" value="KAH7329092.1"/>
    <property type="molecule type" value="Genomic_DNA"/>
</dbReference>
<dbReference type="Proteomes" id="UP000813444">
    <property type="component" value="Unassembled WGS sequence"/>
</dbReference>
<organism evidence="1 2">
    <name type="scientific">Stachybotrys elegans</name>
    <dbReference type="NCBI Taxonomy" id="80388"/>
    <lineage>
        <taxon>Eukaryota</taxon>
        <taxon>Fungi</taxon>
        <taxon>Dikarya</taxon>
        <taxon>Ascomycota</taxon>
        <taxon>Pezizomycotina</taxon>
        <taxon>Sordariomycetes</taxon>
        <taxon>Hypocreomycetidae</taxon>
        <taxon>Hypocreales</taxon>
        <taxon>Stachybotryaceae</taxon>
        <taxon>Stachybotrys</taxon>
    </lineage>
</organism>
<reference evidence="1" key="1">
    <citation type="journal article" date="2021" name="Nat. Commun.">
        <title>Genetic determinants of endophytism in the Arabidopsis root mycobiome.</title>
        <authorList>
            <person name="Mesny F."/>
            <person name="Miyauchi S."/>
            <person name="Thiergart T."/>
            <person name="Pickel B."/>
            <person name="Atanasova L."/>
            <person name="Karlsson M."/>
            <person name="Huettel B."/>
            <person name="Barry K.W."/>
            <person name="Haridas S."/>
            <person name="Chen C."/>
            <person name="Bauer D."/>
            <person name="Andreopoulos W."/>
            <person name="Pangilinan J."/>
            <person name="LaButti K."/>
            <person name="Riley R."/>
            <person name="Lipzen A."/>
            <person name="Clum A."/>
            <person name="Drula E."/>
            <person name="Henrissat B."/>
            <person name="Kohler A."/>
            <person name="Grigoriev I.V."/>
            <person name="Martin F.M."/>
            <person name="Hacquard S."/>
        </authorList>
    </citation>
    <scope>NUCLEOTIDE SEQUENCE</scope>
    <source>
        <strain evidence="1">MPI-CAGE-CH-0235</strain>
    </source>
</reference>
<name>A0A8K0T845_9HYPO</name>
<sequence length="234" mass="25748">MVTSRLEGIKPCRVLETNSHYALFGPRVGVPASCNPMSCWLSRAVVWCGRNITLSAQRGCKRPPAAIPSKDAVTQAAFYVGQLLSMAVNLRHRRSQYPTVKLFWSWLKATTTAPSTDGSWRHDADVSRPWRTRRPPVRSMKRPVLSIHYLASRAVIVTLVRGPCWPPICTSQVISSVRNASQKGLHGAVFKPHIHAKRGCTTHPLHLIPLDAAAGRSCNGHTKICSTQSAVCLV</sequence>
<proteinExistence type="predicted"/>
<keyword evidence="2" id="KW-1185">Reference proteome</keyword>